<proteinExistence type="predicted"/>
<dbReference type="Pfam" id="PF06108">
    <property type="entry name" value="DUF952"/>
    <property type="match status" value="1"/>
</dbReference>
<dbReference type="PANTHER" id="PTHR34129">
    <property type="entry name" value="BLR1139 PROTEIN"/>
    <property type="match status" value="1"/>
</dbReference>
<evidence type="ECO:0000313" key="2">
    <source>
        <dbReference type="Proteomes" id="UP000502996"/>
    </source>
</evidence>
<name>A0A6G6WLK8_9ACTN</name>
<gene>
    <name evidence="1" type="ORF">G5V58_14485</name>
</gene>
<reference evidence="1 2" key="1">
    <citation type="submission" date="2020-02" db="EMBL/GenBank/DDBJ databases">
        <title>Full genome sequence of Nocardioides sp. R-3366.</title>
        <authorList>
            <person name="Im W.-T."/>
        </authorList>
    </citation>
    <scope>NUCLEOTIDE SEQUENCE [LARGE SCALE GENOMIC DNA]</scope>
    <source>
        <strain evidence="1 2">R-3366</strain>
    </source>
</reference>
<dbReference type="AlphaFoldDB" id="A0A6G6WLK8"/>
<organism evidence="1 2">
    <name type="scientific">Nocardioides anomalus</name>
    <dbReference type="NCBI Taxonomy" id="2712223"/>
    <lineage>
        <taxon>Bacteria</taxon>
        <taxon>Bacillati</taxon>
        <taxon>Actinomycetota</taxon>
        <taxon>Actinomycetes</taxon>
        <taxon>Propionibacteriales</taxon>
        <taxon>Nocardioidaceae</taxon>
        <taxon>Nocardioides</taxon>
    </lineage>
</organism>
<dbReference type="InterPro" id="IPR009297">
    <property type="entry name" value="DUF952"/>
</dbReference>
<dbReference type="KEGG" id="nano:G5V58_14485"/>
<evidence type="ECO:0000313" key="1">
    <source>
        <dbReference type="EMBL" id="QIG45985.1"/>
    </source>
</evidence>
<dbReference type="Proteomes" id="UP000502996">
    <property type="component" value="Chromosome"/>
</dbReference>
<keyword evidence="2" id="KW-1185">Reference proteome</keyword>
<sequence length="103" mass="11760">MIYHLATQSDWDEAQRTGAYTTSTRGVSLEQEGFLHASRADQWEFVRERYYADVEEPLLLLEIDTDLLDVPWREDPVGDDTFPHVYGPLHPSAVTHARLLSGS</sequence>
<dbReference type="Gene3D" id="3.20.170.20">
    <property type="entry name" value="Protein of unknown function DUF952"/>
    <property type="match status" value="1"/>
</dbReference>
<dbReference type="PANTHER" id="PTHR34129:SF1">
    <property type="entry name" value="DUF952 DOMAIN-CONTAINING PROTEIN"/>
    <property type="match status" value="1"/>
</dbReference>
<dbReference type="EMBL" id="CP049257">
    <property type="protein sequence ID" value="QIG45985.1"/>
    <property type="molecule type" value="Genomic_DNA"/>
</dbReference>
<accession>A0A6G6WLK8</accession>
<dbReference type="SUPFAM" id="SSF56399">
    <property type="entry name" value="ADP-ribosylation"/>
    <property type="match status" value="1"/>
</dbReference>
<protein>
    <submittedName>
        <fullName evidence="1">DUF952 domain-containing protein</fullName>
    </submittedName>
</protein>